<dbReference type="RefSeq" id="WP_021106877.1">
    <property type="nucleotide sequence ID" value="NZ_CP013296.1"/>
</dbReference>
<evidence type="ECO:0000313" key="1">
    <source>
        <dbReference type="EMBL" id="NFG18105.1"/>
    </source>
</evidence>
<dbReference type="PANTHER" id="PTHR43763:SF6">
    <property type="entry name" value="XAA-PRO AMINOPEPTIDASE 1"/>
    <property type="match status" value="1"/>
</dbReference>
<dbReference type="Proteomes" id="UP000478995">
    <property type="component" value="Unassembled WGS sequence"/>
</dbReference>
<protein>
    <submittedName>
        <fullName evidence="1">Peptidase M24</fullName>
    </submittedName>
</protein>
<accession>A0A6B3W7E7</accession>
<dbReference type="InterPro" id="IPR029149">
    <property type="entry name" value="Creatin/AminoP/Spt16_N"/>
</dbReference>
<organism evidence="1 2">
    <name type="scientific">Clostridium botulinum</name>
    <dbReference type="NCBI Taxonomy" id="1491"/>
    <lineage>
        <taxon>Bacteria</taxon>
        <taxon>Bacillati</taxon>
        <taxon>Bacillota</taxon>
        <taxon>Clostridia</taxon>
        <taxon>Eubacteriales</taxon>
        <taxon>Clostridiaceae</taxon>
        <taxon>Clostridium</taxon>
    </lineage>
</organism>
<dbReference type="PANTHER" id="PTHR43763">
    <property type="entry name" value="XAA-PRO AMINOPEPTIDASE 1"/>
    <property type="match status" value="1"/>
</dbReference>
<reference evidence="1 2" key="1">
    <citation type="submission" date="2019-04" db="EMBL/GenBank/DDBJ databases">
        <title>Genome sequencing of Clostridium botulinum Groups I-IV and Clostridium butyricum.</title>
        <authorList>
            <person name="Brunt J."/>
            <person name="Van Vliet A.H.M."/>
            <person name="Stringer S.C."/>
            <person name="Carter A.T."/>
            <person name="Peck M.W."/>
        </authorList>
    </citation>
    <scope>NUCLEOTIDE SEQUENCE [LARGE SCALE GENOMIC DNA]</scope>
    <source>
        <strain evidence="1 2">IFR 18/037</strain>
    </source>
</reference>
<evidence type="ECO:0000313" key="2">
    <source>
        <dbReference type="Proteomes" id="UP000478995"/>
    </source>
</evidence>
<dbReference type="Pfam" id="PF16189">
    <property type="entry name" value="Creatinase_N_2"/>
    <property type="match status" value="1"/>
</dbReference>
<dbReference type="EMBL" id="SWOY01000007">
    <property type="protein sequence ID" value="NFG18105.1"/>
    <property type="molecule type" value="Genomic_DNA"/>
</dbReference>
<name>A0A6B3W7E7_CLOBO</name>
<comment type="caution">
    <text evidence="1">The sequence shown here is derived from an EMBL/GenBank/DDBJ whole genome shotgun (WGS) entry which is preliminary data.</text>
</comment>
<sequence>MHLFINENKLNDEIKSNLKENGALFIHSYNKIYKEVKKFTNSDVVLVHPDRMNYALYNNIDKEVITEISSSNKLDTFPAEQGRFIRLSFKPISSFGEHATIVTCILLMENSFMIVTV</sequence>
<dbReference type="AlphaFoldDB" id="A0A6B3W7E7"/>
<gene>
    <name evidence="1" type="ORF">FC794_15225</name>
</gene>
<dbReference type="InterPro" id="IPR050422">
    <property type="entry name" value="X-Pro_aminopeptidase_P"/>
</dbReference>
<dbReference type="Gene3D" id="3.40.350.10">
    <property type="entry name" value="Creatinase/prolidase N-terminal domain"/>
    <property type="match status" value="1"/>
</dbReference>
<proteinExistence type="predicted"/>